<dbReference type="SUPFAM" id="SSF55021">
    <property type="entry name" value="ACT-like"/>
    <property type="match status" value="1"/>
</dbReference>
<proteinExistence type="predicted"/>
<dbReference type="InterPro" id="IPR045865">
    <property type="entry name" value="ACT-like_dom_sf"/>
</dbReference>
<comment type="caution">
    <text evidence="2">The sequence shown here is derived from an EMBL/GenBank/DDBJ whole genome shotgun (WGS) entry which is preliminary data.</text>
</comment>
<dbReference type="PROSITE" id="PS51671">
    <property type="entry name" value="ACT"/>
    <property type="match status" value="1"/>
</dbReference>
<dbReference type="EMBL" id="CAJRAY010000006">
    <property type="protein sequence ID" value="CAG5077603.1"/>
    <property type="molecule type" value="Genomic_DNA"/>
</dbReference>
<sequence>MGLKQWYMEYKIHKNRPGLLGDIASLLGMLEVNILTINGVEDRTRGMLLQTDDDEKIMLLGNLLKKVDSITVNALRPPKLVDILAIRHGRYIERDSDDRKTFRFIRDELGLLVDFLGELFKREGHQVIGLRGMPRVGKTESIIAGSVCANKRWTFLSSTMLRQTVRSQLSAEERNESNIFIIDGIVSTMRSNERHDALLKEIMAMPCTKVIEHPDIFVRETGFDPSKFDCIIELRNSPDEEITYESFSPDFLDDL</sequence>
<organism evidence="2 3">
    <name type="scientific">Thermobacillus xylanilyticus</name>
    <dbReference type="NCBI Taxonomy" id="76633"/>
    <lineage>
        <taxon>Bacteria</taxon>
        <taxon>Bacillati</taxon>
        <taxon>Bacillota</taxon>
        <taxon>Bacilli</taxon>
        <taxon>Bacillales</taxon>
        <taxon>Paenibacillaceae</taxon>
        <taxon>Thermobacillus</taxon>
    </lineage>
</organism>
<dbReference type="RefSeq" id="WP_213483195.1">
    <property type="nucleotide sequence ID" value="NZ_CAJRAY010000006.1"/>
</dbReference>
<feature type="domain" description="ACT" evidence="1">
    <location>
        <begin position="8"/>
        <end position="83"/>
    </location>
</feature>
<dbReference type="InterPro" id="IPR002912">
    <property type="entry name" value="ACT_dom"/>
</dbReference>
<keyword evidence="3" id="KW-1185">Reference proteome</keyword>
<name>A0ABN7RHG1_THEXY</name>
<reference evidence="2 3" key="1">
    <citation type="submission" date="2021-04" db="EMBL/GenBank/DDBJ databases">
        <authorList>
            <person name="Rakotoarivonina H."/>
        </authorList>
    </citation>
    <scope>NUCLEOTIDE SEQUENCE [LARGE SCALE GENOMIC DNA]</scope>
    <source>
        <strain evidence="2 3">XE</strain>
    </source>
</reference>
<evidence type="ECO:0000313" key="3">
    <source>
        <dbReference type="Proteomes" id="UP000681526"/>
    </source>
</evidence>
<dbReference type="PIRSF" id="PIRSF021288">
    <property type="entry name" value="UCP021288_ACT"/>
    <property type="match status" value="1"/>
</dbReference>
<evidence type="ECO:0000313" key="2">
    <source>
        <dbReference type="EMBL" id="CAG5077603.1"/>
    </source>
</evidence>
<gene>
    <name evidence="2" type="primary">txxe 635</name>
    <name evidence="2" type="ORF">TXXE_01545</name>
</gene>
<accession>A0ABN7RHG1</accession>
<protein>
    <submittedName>
        <fullName evidence="2">Amino acid-binding ACT domain protein YmfK</fullName>
    </submittedName>
</protein>
<dbReference type="InterPro" id="IPR024514">
    <property type="entry name" value="DUF3388"/>
</dbReference>
<dbReference type="Pfam" id="PF11868">
    <property type="entry name" value="DUF3388"/>
    <property type="match status" value="1"/>
</dbReference>
<evidence type="ECO:0000259" key="1">
    <source>
        <dbReference type="PROSITE" id="PS51671"/>
    </source>
</evidence>
<dbReference type="Proteomes" id="UP000681526">
    <property type="component" value="Unassembled WGS sequence"/>
</dbReference>
<dbReference type="InterPro" id="IPR016784">
    <property type="entry name" value="UCP021288_ACT"/>
</dbReference>